<evidence type="ECO:0000313" key="3">
    <source>
        <dbReference type="Proteomes" id="UP001371305"/>
    </source>
</evidence>
<dbReference type="NCBIfam" id="TIGR02601">
    <property type="entry name" value="autotrns_rpt"/>
    <property type="match status" value="1"/>
</dbReference>
<dbReference type="InterPro" id="IPR013425">
    <property type="entry name" value="Autotrns_rpt"/>
</dbReference>
<proteinExistence type="predicted"/>
<name>A0ABU9B1Q0_9BACT</name>
<accession>A0ABU9B1Q0</accession>
<comment type="caution">
    <text evidence="2">The sequence shown here is derived from an EMBL/GenBank/DDBJ whole genome shotgun (WGS) entry which is preliminary data.</text>
</comment>
<evidence type="ECO:0000313" key="2">
    <source>
        <dbReference type="EMBL" id="MEK7953688.1"/>
    </source>
</evidence>
<dbReference type="RefSeq" id="WP_341407454.1">
    <property type="nucleotide sequence ID" value="NZ_JBBUKT010000013.1"/>
</dbReference>
<reference evidence="2 3" key="1">
    <citation type="submission" date="2024-04" db="EMBL/GenBank/DDBJ databases">
        <title>Luteolibacter sp. isolated from soil.</title>
        <authorList>
            <person name="An J."/>
        </authorList>
    </citation>
    <scope>NUCLEOTIDE SEQUENCE [LARGE SCALE GENOMIC DNA]</scope>
    <source>
        <strain evidence="2 3">Y139</strain>
    </source>
</reference>
<sequence>MNPSRPGHTSVRASSPLAAFAGGIANFSISRTGAILASAALAVVVTDYASAANRIWNGSASALWSNNGNWNGNGVSNGDTLNFSGTTTLTNTNDALTSIGSITFTAGAGQFTLNGNTATLTGSVINSATTTQTLGLGLNMSATQTFDAAAGSLVMNGALGQTAASGLTKTGSFALSLNNNTNTYTGTTTVSAGTLFANGSTAATGSGAISVASGATFGGSGTIAPTGSNGINVSGVLAPGASVGTVGTLTFNMSGTTGTATLASGASLAFDLGLAGTSITSVGSSDLLVLAGASSGDFTFNGNSINFQGTGSNGFYKLFDTSSNNANTWTGLTFNGTTGVVSGGLSITNLASGKTGTLIVGTASNGGTTGDIYLQVVPESSSLLLAALGSGLLLRRRRIPS</sequence>
<dbReference type="EMBL" id="JBBUKT010000013">
    <property type="protein sequence ID" value="MEK7953688.1"/>
    <property type="molecule type" value="Genomic_DNA"/>
</dbReference>
<gene>
    <name evidence="2" type="ORF">WKV53_24445</name>
</gene>
<organism evidence="2 3">
    <name type="scientific">Luteolibacter soli</name>
    <dbReference type="NCBI Taxonomy" id="3135280"/>
    <lineage>
        <taxon>Bacteria</taxon>
        <taxon>Pseudomonadati</taxon>
        <taxon>Verrucomicrobiota</taxon>
        <taxon>Verrucomicrobiia</taxon>
        <taxon>Verrucomicrobiales</taxon>
        <taxon>Verrucomicrobiaceae</taxon>
        <taxon>Luteolibacter</taxon>
    </lineage>
</organism>
<evidence type="ECO:0008006" key="4">
    <source>
        <dbReference type="Google" id="ProtNLM"/>
    </source>
</evidence>
<keyword evidence="3" id="KW-1185">Reference proteome</keyword>
<protein>
    <recommendedName>
        <fullName evidence="4">PEP-CTERM protein-sorting domain-containing protein</fullName>
    </recommendedName>
</protein>
<evidence type="ECO:0000256" key="1">
    <source>
        <dbReference type="ARBA" id="ARBA00022729"/>
    </source>
</evidence>
<keyword evidence="1" id="KW-0732">Signal</keyword>
<dbReference type="Proteomes" id="UP001371305">
    <property type="component" value="Unassembled WGS sequence"/>
</dbReference>